<dbReference type="Gene3D" id="2.60.40.10">
    <property type="entry name" value="Immunoglobulins"/>
    <property type="match status" value="1"/>
</dbReference>
<dbReference type="GO" id="GO:0042806">
    <property type="term" value="F:fucose binding"/>
    <property type="evidence" value="ECO:0007669"/>
    <property type="project" value="UniProtKB-ARBA"/>
</dbReference>
<evidence type="ECO:0000256" key="8">
    <source>
        <dbReference type="PROSITE-ProRule" id="PRU00076"/>
    </source>
</evidence>
<comment type="function">
    <text evidence="1">Acts as a defensive agent. Recognizes blood group fucosylated oligosaccharides including A, B, H and Lewis B-type antigens. Does not recognize Lewis A antigen and has low affinity for monovalent haptens.</text>
</comment>
<dbReference type="InterPro" id="IPR036179">
    <property type="entry name" value="Ig-like_dom_sf"/>
</dbReference>
<feature type="signal peptide" evidence="9">
    <location>
        <begin position="1"/>
        <end position="24"/>
    </location>
</feature>
<protein>
    <submittedName>
        <fullName evidence="12">Uncharacterized protein</fullName>
    </submittedName>
</protein>
<keyword evidence="7 8" id="KW-1015">Disulfide bond</keyword>
<dbReference type="RefSeq" id="XP_038053143.1">
    <property type="nucleotide sequence ID" value="XM_038197215.1"/>
</dbReference>
<keyword evidence="9" id="KW-0732">Signal</keyword>
<keyword evidence="4" id="KW-0479">Metal-binding</keyword>
<evidence type="ECO:0000256" key="6">
    <source>
        <dbReference type="ARBA" id="ARBA00022837"/>
    </source>
</evidence>
<keyword evidence="5" id="KW-0430">Lectin</keyword>
<dbReference type="InterPro" id="IPR008979">
    <property type="entry name" value="Galactose-bd-like_sf"/>
</dbReference>
<evidence type="ECO:0000259" key="10">
    <source>
        <dbReference type="PROSITE" id="PS50026"/>
    </source>
</evidence>
<keyword evidence="6" id="KW-0106">Calcium</keyword>
<evidence type="ECO:0000256" key="5">
    <source>
        <dbReference type="ARBA" id="ARBA00022734"/>
    </source>
</evidence>
<dbReference type="CDD" id="cd00054">
    <property type="entry name" value="EGF_CA"/>
    <property type="match status" value="1"/>
</dbReference>
<dbReference type="InterPro" id="IPR000742">
    <property type="entry name" value="EGF"/>
</dbReference>
<evidence type="ECO:0000256" key="9">
    <source>
        <dbReference type="SAM" id="SignalP"/>
    </source>
</evidence>
<dbReference type="EnsemblMetazoa" id="XM_038197215.1">
    <property type="protein sequence ID" value="XP_038053143.1"/>
    <property type="gene ID" value="LOC119725691"/>
</dbReference>
<dbReference type="SMART" id="SM00607">
    <property type="entry name" value="FTP"/>
    <property type="match status" value="2"/>
</dbReference>
<keyword evidence="13" id="KW-1185">Reference proteome</keyword>
<organism evidence="12 13">
    <name type="scientific">Patiria miniata</name>
    <name type="common">Bat star</name>
    <name type="synonym">Asterina miniata</name>
    <dbReference type="NCBI Taxonomy" id="46514"/>
    <lineage>
        <taxon>Eukaryota</taxon>
        <taxon>Metazoa</taxon>
        <taxon>Echinodermata</taxon>
        <taxon>Eleutherozoa</taxon>
        <taxon>Asterozoa</taxon>
        <taxon>Asteroidea</taxon>
        <taxon>Valvatacea</taxon>
        <taxon>Valvatida</taxon>
        <taxon>Asterinidae</taxon>
        <taxon>Patiria</taxon>
    </lineage>
</organism>
<dbReference type="PROSITE" id="PS00022">
    <property type="entry name" value="EGF_1"/>
    <property type="match status" value="2"/>
</dbReference>
<evidence type="ECO:0000256" key="2">
    <source>
        <dbReference type="ARBA" id="ARBA00010147"/>
    </source>
</evidence>
<evidence type="ECO:0000313" key="13">
    <source>
        <dbReference type="Proteomes" id="UP000887568"/>
    </source>
</evidence>
<accession>A0A913ZMW6</accession>
<feature type="chain" id="PRO_5037609536" evidence="9">
    <location>
        <begin position="25"/>
        <end position="834"/>
    </location>
</feature>
<comment type="caution">
    <text evidence="8">Lacks conserved residue(s) required for the propagation of feature annotation.</text>
</comment>
<dbReference type="AlphaFoldDB" id="A0A913ZMW6"/>
<dbReference type="SUPFAM" id="SSF49785">
    <property type="entry name" value="Galactose-binding domain-like"/>
    <property type="match status" value="3"/>
</dbReference>
<dbReference type="Gene3D" id="2.60.120.260">
    <property type="entry name" value="Galactose-binding domain-like"/>
    <property type="match status" value="3"/>
</dbReference>
<comment type="similarity">
    <text evidence="2">Belongs to the fucolectin family.</text>
</comment>
<dbReference type="InterPro" id="IPR051941">
    <property type="entry name" value="BG_Antigen-Binding_Lectin"/>
</dbReference>
<evidence type="ECO:0000313" key="12">
    <source>
        <dbReference type="EnsemblMetazoa" id="XP_038053143.1"/>
    </source>
</evidence>
<comment type="subunit">
    <text evidence="3">Homotrimer.</text>
</comment>
<feature type="disulfide bond" evidence="8">
    <location>
        <begin position="694"/>
        <end position="703"/>
    </location>
</feature>
<dbReference type="InterPro" id="IPR007110">
    <property type="entry name" value="Ig-like_dom"/>
</dbReference>
<dbReference type="SUPFAM" id="SSF48726">
    <property type="entry name" value="Immunoglobulin"/>
    <property type="match status" value="1"/>
</dbReference>
<dbReference type="FunFam" id="2.170.300.10:FF:000003">
    <property type="entry name" value="tyrosine-protein kinase receptor Tie-1 isoform X1"/>
    <property type="match status" value="1"/>
</dbReference>
<dbReference type="Proteomes" id="UP000887568">
    <property type="component" value="Unplaced"/>
</dbReference>
<dbReference type="OMA" id="SINCQCT"/>
<dbReference type="Gene3D" id="2.170.300.10">
    <property type="entry name" value="Tie2 ligand-binding domain superfamily"/>
    <property type="match status" value="1"/>
</dbReference>
<dbReference type="SMART" id="SM00409">
    <property type="entry name" value="IG"/>
    <property type="match status" value="1"/>
</dbReference>
<dbReference type="PANTHER" id="PTHR45713:SF20">
    <property type="entry name" value="FUCOLECTIN TACHYLECTIN-4 PENTRAXIN-1 DOMAIN-CONTAINING PROTEIN"/>
    <property type="match status" value="1"/>
</dbReference>
<dbReference type="GeneID" id="119725691"/>
<sequence>METRRNLSLSLVVFFIFIFHKGLSLDLRVPGITTSQSSTAPVNAEVSNAVDRNTGTYSHTGYANQEELTNPWWKVDLGAVYCLRKITLVNRIDEEGRRLRDNVIRAGLSSNHLQNTEVGRVRMDQAVNRAVVDFLPDPYVTARYVSVDIPRNGSGTIVQLVEVMIEEVTMDTIQTDTLTALNLTGLVSSQSSTYRNSNGTWYASGAVDGSFLYSYNAAHCSHTDGEWYPWWKVDLTSIHCIGKIAIRNPDHLERDVRLRLQGAVVRAGLNDAHLTNLMCGSQVSQYQALINDWIEFTCDPSRLAQYVSVDIPRYTYLALAEVMIWPCDLHPAALNLIDKPSDQSSTDGTFVAGRALDSLPVGIYCSLTMFEMNPWWMVDLESSQCLGQIRVWSYGQGSNFQDAAVRAGLSDNYTENVVCGRQVQASSDFVELTCDPPVLARYVSVDMPEMAKLGLCEVTVATCDIKKQVDGVDLALVVNPPLLGPTGDSDSVIAVYRGPEEITSHVSFGRQVSTGGASGLPSGSGEIVDSSLGCTVRLLRLPEEGGLDRTGVFYAEATRNGLTTGIQTIILPKDGVHIRPVVRTQTASIGDSVVMEMRKVSSPSEDYRWRRNGGDVIETWNNLLSVSISNVAKENEGVYSCFIVDQEDEQLHGIMRLIVRDCPSGRWGPPSCLETCRRCYNGGLCDDESGTCICAPGFSGDNCEEVHGRNVFGKTADQRCSNSTDPHHEACRGRLFCLPDPYGCSCAAGYMGLDCMQECAEGTFGADCKQTCHCVSGGTCSKDTGECSNGCEAPYFGSINCQCTTENGVLGLEVTSGGPHQLFVAWQPDPCSSG</sequence>
<dbReference type="GO" id="GO:0046872">
    <property type="term" value="F:metal ion binding"/>
    <property type="evidence" value="ECO:0007669"/>
    <property type="project" value="UniProtKB-KW"/>
</dbReference>
<dbReference type="OrthoDB" id="1668230at2759"/>
<dbReference type="PROSITE" id="PS50835">
    <property type="entry name" value="IG_LIKE"/>
    <property type="match status" value="1"/>
</dbReference>
<dbReference type="Pfam" id="PF22633">
    <property type="entry name" value="F5_F8_type_C_2"/>
    <property type="match status" value="3"/>
</dbReference>
<dbReference type="GO" id="GO:0010185">
    <property type="term" value="P:regulation of cellular defense response"/>
    <property type="evidence" value="ECO:0007669"/>
    <property type="project" value="UniProtKB-ARBA"/>
</dbReference>
<evidence type="ECO:0000256" key="7">
    <source>
        <dbReference type="ARBA" id="ARBA00023157"/>
    </source>
</evidence>
<keyword evidence="8" id="KW-0245">EGF-like domain</keyword>
<evidence type="ECO:0000259" key="11">
    <source>
        <dbReference type="PROSITE" id="PS50835"/>
    </source>
</evidence>
<dbReference type="SMART" id="SM00181">
    <property type="entry name" value="EGF"/>
    <property type="match status" value="3"/>
</dbReference>
<feature type="domain" description="Ig-like" evidence="11">
    <location>
        <begin position="580"/>
        <end position="652"/>
    </location>
</feature>
<evidence type="ECO:0000256" key="3">
    <source>
        <dbReference type="ARBA" id="ARBA00011233"/>
    </source>
</evidence>
<dbReference type="InterPro" id="IPR003599">
    <property type="entry name" value="Ig_sub"/>
</dbReference>
<dbReference type="PROSITE" id="PS50026">
    <property type="entry name" value="EGF_3"/>
    <property type="match status" value="1"/>
</dbReference>
<reference evidence="12" key="1">
    <citation type="submission" date="2022-11" db="UniProtKB">
        <authorList>
            <consortium name="EnsemblMetazoa"/>
        </authorList>
    </citation>
    <scope>IDENTIFICATION</scope>
</reference>
<dbReference type="InterPro" id="IPR006585">
    <property type="entry name" value="FTP1"/>
</dbReference>
<dbReference type="PANTHER" id="PTHR45713">
    <property type="entry name" value="FTP DOMAIN-CONTAINING PROTEIN"/>
    <property type="match status" value="1"/>
</dbReference>
<proteinExistence type="inferred from homology"/>
<feature type="domain" description="EGF-like" evidence="10">
    <location>
        <begin position="673"/>
        <end position="704"/>
    </location>
</feature>
<dbReference type="PROSITE" id="PS01186">
    <property type="entry name" value="EGF_2"/>
    <property type="match status" value="1"/>
</dbReference>
<dbReference type="GO" id="GO:0001868">
    <property type="term" value="P:regulation of complement activation, lectin pathway"/>
    <property type="evidence" value="ECO:0007669"/>
    <property type="project" value="UniProtKB-ARBA"/>
</dbReference>
<evidence type="ECO:0000256" key="4">
    <source>
        <dbReference type="ARBA" id="ARBA00022723"/>
    </source>
</evidence>
<evidence type="ECO:0000256" key="1">
    <source>
        <dbReference type="ARBA" id="ARBA00002219"/>
    </source>
</evidence>
<name>A0A913ZMW6_PATMI</name>
<dbReference type="InterPro" id="IPR013783">
    <property type="entry name" value="Ig-like_fold"/>
</dbReference>